<sequence length="96" mass="9665">MKLGLPGDAASLRSAAPISMVLPDGAGARRGKPAPTSLVGETNGTVHEMHSQIGDVVNVLKTRERPSDTGRAGAGDGLVGGLQGPPVYLPKLPSVS</sequence>
<feature type="compositionally biased region" description="Gly residues" evidence="1">
    <location>
        <begin position="72"/>
        <end position="83"/>
    </location>
</feature>
<dbReference type="EMBL" id="BAAAMR010000133">
    <property type="protein sequence ID" value="GAA2166134.1"/>
    <property type="molecule type" value="Genomic_DNA"/>
</dbReference>
<reference evidence="3" key="1">
    <citation type="journal article" date="2019" name="Int. J. Syst. Evol. Microbiol.">
        <title>The Global Catalogue of Microorganisms (GCM) 10K type strain sequencing project: providing services to taxonomists for standard genome sequencing and annotation.</title>
        <authorList>
            <consortium name="The Broad Institute Genomics Platform"/>
            <consortium name="The Broad Institute Genome Sequencing Center for Infectious Disease"/>
            <person name="Wu L."/>
            <person name="Ma J."/>
        </authorList>
    </citation>
    <scope>NUCLEOTIDE SEQUENCE [LARGE SCALE GENOMIC DNA]</scope>
    <source>
        <strain evidence="3">JCM 13850</strain>
    </source>
</reference>
<proteinExistence type="predicted"/>
<dbReference type="Proteomes" id="UP001501020">
    <property type="component" value="Unassembled WGS sequence"/>
</dbReference>
<gene>
    <name evidence="2" type="ORF">GCM10009727_85470</name>
</gene>
<evidence type="ECO:0000256" key="1">
    <source>
        <dbReference type="SAM" id="MobiDB-lite"/>
    </source>
</evidence>
<dbReference type="RefSeq" id="WP_344281935.1">
    <property type="nucleotide sequence ID" value="NZ_BAAAMR010000133.1"/>
</dbReference>
<protein>
    <submittedName>
        <fullName evidence="2">Uncharacterized protein</fullName>
    </submittedName>
</protein>
<organism evidence="2 3">
    <name type="scientific">Actinomadura napierensis</name>
    <dbReference type="NCBI Taxonomy" id="267854"/>
    <lineage>
        <taxon>Bacteria</taxon>
        <taxon>Bacillati</taxon>
        <taxon>Actinomycetota</taxon>
        <taxon>Actinomycetes</taxon>
        <taxon>Streptosporangiales</taxon>
        <taxon>Thermomonosporaceae</taxon>
        <taxon>Actinomadura</taxon>
    </lineage>
</organism>
<evidence type="ECO:0000313" key="3">
    <source>
        <dbReference type="Proteomes" id="UP001501020"/>
    </source>
</evidence>
<accession>A0ABP5MA18</accession>
<keyword evidence="3" id="KW-1185">Reference proteome</keyword>
<comment type="caution">
    <text evidence="2">The sequence shown here is derived from an EMBL/GenBank/DDBJ whole genome shotgun (WGS) entry which is preliminary data.</text>
</comment>
<feature type="region of interest" description="Disordered" evidence="1">
    <location>
        <begin position="65"/>
        <end position="96"/>
    </location>
</feature>
<evidence type="ECO:0000313" key="2">
    <source>
        <dbReference type="EMBL" id="GAA2166134.1"/>
    </source>
</evidence>
<name>A0ABP5MA18_9ACTN</name>